<keyword evidence="9" id="KW-1185">Reference proteome</keyword>
<feature type="region of interest" description="Disordered" evidence="6">
    <location>
        <begin position="109"/>
        <end position="145"/>
    </location>
</feature>
<evidence type="ECO:0000256" key="6">
    <source>
        <dbReference type="SAM" id="MobiDB-lite"/>
    </source>
</evidence>
<dbReference type="GO" id="GO:0003700">
    <property type="term" value="F:DNA-binding transcription factor activity"/>
    <property type="evidence" value="ECO:0007669"/>
    <property type="project" value="InterPro"/>
</dbReference>
<dbReference type="InterPro" id="IPR009061">
    <property type="entry name" value="DNA-bd_dom_put_sf"/>
</dbReference>
<feature type="compositionally biased region" description="Basic and acidic residues" evidence="6">
    <location>
        <begin position="120"/>
        <end position="131"/>
    </location>
</feature>
<keyword evidence="4" id="KW-0804">Transcription</keyword>
<evidence type="ECO:0000256" key="3">
    <source>
        <dbReference type="ARBA" id="ARBA00023125"/>
    </source>
</evidence>
<dbReference type="EMBL" id="VOPL01000004">
    <property type="protein sequence ID" value="TXB68750.1"/>
    <property type="molecule type" value="Genomic_DNA"/>
</dbReference>
<evidence type="ECO:0000256" key="4">
    <source>
        <dbReference type="ARBA" id="ARBA00023163"/>
    </source>
</evidence>
<proteinExistence type="predicted"/>
<feature type="coiled-coil region" evidence="5">
    <location>
        <begin position="81"/>
        <end position="108"/>
    </location>
</feature>
<dbReference type="AlphaFoldDB" id="A0A5C6S440"/>
<keyword evidence="5" id="KW-0175">Coiled coil</keyword>
<evidence type="ECO:0000313" key="9">
    <source>
        <dbReference type="Proteomes" id="UP000321562"/>
    </source>
</evidence>
<dbReference type="SMART" id="SM00422">
    <property type="entry name" value="HTH_MERR"/>
    <property type="match status" value="1"/>
</dbReference>
<dbReference type="PANTHER" id="PTHR30204">
    <property type="entry name" value="REDOX-CYCLING DRUG-SENSING TRANSCRIPTIONAL ACTIVATOR SOXR"/>
    <property type="match status" value="1"/>
</dbReference>
<dbReference type="Gene3D" id="1.10.1660.10">
    <property type="match status" value="1"/>
</dbReference>
<comment type="caution">
    <text evidence="8">The sequence shown here is derived from an EMBL/GenBank/DDBJ whole genome shotgun (WGS) entry which is preliminary data.</text>
</comment>
<feature type="domain" description="HTH merR-type" evidence="7">
    <location>
        <begin position="1"/>
        <end position="68"/>
    </location>
</feature>
<dbReference type="Pfam" id="PF13411">
    <property type="entry name" value="MerR_1"/>
    <property type="match status" value="1"/>
</dbReference>
<keyword evidence="3" id="KW-0238">DNA-binding</keyword>
<keyword evidence="2" id="KW-0805">Transcription regulation</keyword>
<evidence type="ECO:0000313" key="8">
    <source>
        <dbReference type="EMBL" id="TXB68750.1"/>
    </source>
</evidence>
<dbReference type="InterPro" id="IPR000551">
    <property type="entry name" value="MerR-type_HTH_dom"/>
</dbReference>
<protein>
    <submittedName>
        <fullName evidence="8">MerR family transcriptional regulator</fullName>
    </submittedName>
</protein>
<gene>
    <name evidence="8" type="ORF">FQV27_12290</name>
</gene>
<evidence type="ECO:0000256" key="1">
    <source>
        <dbReference type="ARBA" id="ARBA00022491"/>
    </source>
</evidence>
<name>A0A5C6S440_9RHOB</name>
<dbReference type="Proteomes" id="UP000321562">
    <property type="component" value="Unassembled WGS sequence"/>
</dbReference>
<evidence type="ECO:0000256" key="5">
    <source>
        <dbReference type="SAM" id="Coils"/>
    </source>
</evidence>
<evidence type="ECO:0000259" key="7">
    <source>
        <dbReference type="PROSITE" id="PS50937"/>
    </source>
</evidence>
<dbReference type="PROSITE" id="PS50937">
    <property type="entry name" value="HTH_MERR_2"/>
    <property type="match status" value="1"/>
</dbReference>
<organism evidence="8 9">
    <name type="scientific">Paracoccus aurantiacus</name>
    <dbReference type="NCBI Taxonomy" id="2599412"/>
    <lineage>
        <taxon>Bacteria</taxon>
        <taxon>Pseudomonadati</taxon>
        <taxon>Pseudomonadota</taxon>
        <taxon>Alphaproteobacteria</taxon>
        <taxon>Rhodobacterales</taxon>
        <taxon>Paracoccaceae</taxon>
        <taxon>Paracoccus</taxon>
    </lineage>
</organism>
<keyword evidence="1" id="KW-0678">Repressor</keyword>
<dbReference type="InterPro" id="IPR047057">
    <property type="entry name" value="MerR_fam"/>
</dbReference>
<dbReference type="SUPFAM" id="SSF46955">
    <property type="entry name" value="Putative DNA-binding domain"/>
    <property type="match status" value="1"/>
</dbReference>
<evidence type="ECO:0000256" key="2">
    <source>
        <dbReference type="ARBA" id="ARBA00023015"/>
    </source>
</evidence>
<dbReference type="PANTHER" id="PTHR30204:SF69">
    <property type="entry name" value="MERR-FAMILY TRANSCRIPTIONAL REGULATOR"/>
    <property type="match status" value="1"/>
</dbReference>
<dbReference type="GO" id="GO:0003677">
    <property type="term" value="F:DNA binding"/>
    <property type="evidence" value="ECO:0007669"/>
    <property type="project" value="UniProtKB-KW"/>
</dbReference>
<dbReference type="RefSeq" id="WP_147098866.1">
    <property type="nucleotide sequence ID" value="NZ_JBHUFH010000012.1"/>
</dbReference>
<reference evidence="8 9" key="1">
    <citation type="submission" date="2019-08" db="EMBL/GenBank/DDBJ databases">
        <authorList>
            <person name="Ye J."/>
        </authorList>
    </citation>
    <scope>NUCLEOTIDE SEQUENCE [LARGE SCALE GENOMIC DNA]</scope>
    <source>
        <strain evidence="8 9">TK008</strain>
    </source>
</reference>
<sequence>MKINEAATELGISPRILRHYENAGLIMPSRDANGYRSYAPADLRRAGRIRDMIATGFSTREILAMAPCLTDEGAGACTAGLADLEHKLDQMDRLIADLRDRRQATLDRIDSFRRTLSPSSDEREKSGHDLQDPYPVSDRLSGGKR</sequence>
<dbReference type="OrthoDB" id="9802944at2"/>
<accession>A0A5C6S440</accession>